<accession>A0A1N6XBC1</accession>
<dbReference type="EMBL" id="FTMN01000013">
    <property type="protein sequence ID" value="SIQ99644.1"/>
    <property type="molecule type" value="Genomic_DNA"/>
</dbReference>
<evidence type="ECO:0000313" key="1">
    <source>
        <dbReference type="EMBL" id="SIQ99644.1"/>
    </source>
</evidence>
<reference evidence="1 2" key="1">
    <citation type="submission" date="2017-01" db="EMBL/GenBank/DDBJ databases">
        <authorList>
            <person name="Mah S.A."/>
            <person name="Swanson W.J."/>
            <person name="Moy G.W."/>
            <person name="Vacquier V.D."/>
        </authorList>
    </citation>
    <scope>NUCLEOTIDE SEQUENCE [LARGE SCALE GENOMIC DNA]</scope>
    <source>
        <strain evidence="1 2">DSM 7027</strain>
    </source>
</reference>
<keyword evidence="2" id="KW-1185">Reference proteome</keyword>
<organism evidence="1 2">
    <name type="scientific">Marinobacterium stanieri</name>
    <dbReference type="NCBI Taxonomy" id="49186"/>
    <lineage>
        <taxon>Bacteria</taxon>
        <taxon>Pseudomonadati</taxon>
        <taxon>Pseudomonadota</taxon>
        <taxon>Gammaproteobacteria</taxon>
        <taxon>Oceanospirillales</taxon>
        <taxon>Oceanospirillaceae</taxon>
        <taxon>Marinobacterium</taxon>
    </lineage>
</organism>
<dbReference type="RefSeq" id="WP_076466121.1">
    <property type="nucleotide sequence ID" value="NZ_FTMN01000013.1"/>
</dbReference>
<dbReference type="AlphaFoldDB" id="A0A1N6XBC1"/>
<dbReference type="STRING" id="49186.SAMN05421647_11365"/>
<gene>
    <name evidence="1" type="ORF">SAMN05421647_11365</name>
</gene>
<protein>
    <submittedName>
        <fullName evidence="1">Uncharacterized protein</fullName>
    </submittedName>
</protein>
<proteinExistence type="predicted"/>
<dbReference type="Proteomes" id="UP000186895">
    <property type="component" value="Unassembled WGS sequence"/>
</dbReference>
<name>A0A1N6XBC1_9GAMM</name>
<evidence type="ECO:0000313" key="2">
    <source>
        <dbReference type="Proteomes" id="UP000186895"/>
    </source>
</evidence>
<sequence>MARMDDAADGLRAIGLHRDALLDAYLNHHGAISDSEDNKPVIRALLKHHLAWRLEEDEPVQISSALIPTLSAVTRSYRMTTADLSIAHLWREIQEAIEGYRDAKQRGSHIDCETYIGTAYDLGHQLIENLREGVAQFSHHISSGFTYIHDLKLRARENRRVIRRASQLNDVLETFDHASLQQLAGVDPQLRRLLLRALPKALEACGKELVHAIARLTEMLHTITRHQRLSQLIDAIAGLYQTDHAYVPSIEWLEDVPPALNIAPPLLQRSMVDPRNPEHEDDLIAIVNGLPRLDPLEEEAFTPTLIQDGLEQVTEVIAPHPVQIAANLMIELALESSRPVSARQIHGAYPVESDLEMWLLTLVNTVNALSDKQRQQLDMMFVEAIDSVLSGNRWVSDIVLRRKEGRVHAA</sequence>